<evidence type="ECO:0008006" key="4">
    <source>
        <dbReference type="Google" id="ProtNLM"/>
    </source>
</evidence>
<dbReference type="Proteomes" id="UP000033772">
    <property type="component" value="Unassembled WGS sequence"/>
</dbReference>
<reference evidence="2" key="1">
    <citation type="submission" date="2016-10" db="EMBL/GenBank/DDBJ databases">
        <title>Draft Genome Sequence of Nocardioides luteus Strain BAFB, an Alkane-Degrading Bacterium Isolated from JP-7 Polluted Soil.</title>
        <authorList>
            <person name="Brown L."/>
            <person name="Ruiz O.N."/>
            <person name="Gunasekera T."/>
        </authorList>
    </citation>
    <scope>NUCLEOTIDE SEQUENCE [LARGE SCALE GENOMIC DNA]</scope>
    <source>
        <strain evidence="2">BAFB</strain>
    </source>
</reference>
<keyword evidence="3" id="KW-1185">Reference proteome</keyword>
<evidence type="ECO:0000313" key="2">
    <source>
        <dbReference type="EMBL" id="OIJ25330.1"/>
    </source>
</evidence>
<dbReference type="RefSeq" id="WP_045547680.1">
    <property type="nucleotide sequence ID" value="NZ_JZDQ02000026.1"/>
</dbReference>
<evidence type="ECO:0000313" key="3">
    <source>
        <dbReference type="Proteomes" id="UP000033772"/>
    </source>
</evidence>
<keyword evidence="1" id="KW-0812">Transmembrane</keyword>
<dbReference type="AlphaFoldDB" id="A0A1J4N1D5"/>
<dbReference type="OrthoDB" id="5186135at2"/>
<gene>
    <name evidence="2" type="ORF">UG56_018120</name>
</gene>
<sequence length="127" mass="14143">MTEPQRVRVTGPPRRRPAVRRVDVDEDTRLGEVYLGSLMRAQLSIAVRTLAVLFLGVGSLPLLFWLAPGLVHTAPFGVPLPWLLLGVLVYPFLFLLGRWYLRGAERNEASYADLLRTDSSGSEDEAP</sequence>
<dbReference type="STRING" id="1844.UG56_018120"/>
<proteinExistence type="predicted"/>
<accession>A0A1J4N1D5</accession>
<dbReference type="EMBL" id="JZDQ02000026">
    <property type="protein sequence ID" value="OIJ25330.1"/>
    <property type="molecule type" value="Genomic_DNA"/>
</dbReference>
<organism evidence="2 3">
    <name type="scientific">Nocardioides luteus</name>
    <dbReference type="NCBI Taxonomy" id="1844"/>
    <lineage>
        <taxon>Bacteria</taxon>
        <taxon>Bacillati</taxon>
        <taxon>Actinomycetota</taxon>
        <taxon>Actinomycetes</taxon>
        <taxon>Propionibacteriales</taxon>
        <taxon>Nocardioidaceae</taxon>
        <taxon>Nocardioides</taxon>
    </lineage>
</organism>
<feature type="transmembrane region" description="Helical" evidence="1">
    <location>
        <begin position="45"/>
        <end position="67"/>
    </location>
</feature>
<keyword evidence="1" id="KW-1133">Transmembrane helix</keyword>
<comment type="caution">
    <text evidence="2">The sequence shown here is derived from an EMBL/GenBank/DDBJ whole genome shotgun (WGS) entry which is preliminary data.</text>
</comment>
<protein>
    <recommendedName>
        <fullName evidence="4">DUF485 domain-containing protein</fullName>
    </recommendedName>
</protein>
<evidence type="ECO:0000256" key="1">
    <source>
        <dbReference type="SAM" id="Phobius"/>
    </source>
</evidence>
<feature type="transmembrane region" description="Helical" evidence="1">
    <location>
        <begin position="79"/>
        <end position="101"/>
    </location>
</feature>
<name>A0A1J4N1D5_9ACTN</name>
<keyword evidence="1" id="KW-0472">Membrane</keyword>